<sequence length="145" mass="15123">MGIFGAFFGCRGDVGFKGPLLGESRGDAGFKASLLGVSRGVVGFNVATLSRLVREKVRPAWPDVCVSAKKFALRAQNGPKSAFSGPRGEFFRGRVAGGAVLGEFLRANRPCAGLGCSAAHFRLAEVGGFAALEAGWLRVVGVSYL</sequence>
<protein>
    <submittedName>
        <fullName evidence="1">Uncharacterized protein</fullName>
    </submittedName>
</protein>
<gene>
    <name evidence="1" type="ORF">FOC40_00585</name>
</gene>
<reference evidence="1 2" key="1">
    <citation type="submission" date="2019-11" db="EMBL/GenBank/DDBJ databases">
        <title>FDA dAtabase for Regulatory Grade micrObial Sequences (FDA-ARGOS): Supporting development and validation of Infectious Disease Dx tests.</title>
        <authorList>
            <person name="Stonesifer R."/>
            <person name="Tallon L."/>
            <person name="Sadzewicz L."/>
            <person name="Vavikolanu K."/>
            <person name="Mehta A."/>
            <person name="Aluvathingal J."/>
            <person name="Nadendla S."/>
            <person name="Myers T."/>
            <person name="Yan Y."/>
            <person name="Sichtig H."/>
        </authorList>
    </citation>
    <scope>NUCLEOTIDE SEQUENCE [LARGE SCALE GENOMIC DNA]</scope>
    <source>
        <strain evidence="1 2">FDAARGOS_732</strain>
    </source>
</reference>
<organism evidence="1 2">
    <name type="scientific">Schaalia odontolytica</name>
    <dbReference type="NCBI Taxonomy" id="1660"/>
    <lineage>
        <taxon>Bacteria</taxon>
        <taxon>Bacillati</taxon>
        <taxon>Actinomycetota</taxon>
        <taxon>Actinomycetes</taxon>
        <taxon>Actinomycetales</taxon>
        <taxon>Actinomycetaceae</taxon>
        <taxon>Schaalia</taxon>
    </lineage>
</organism>
<evidence type="ECO:0000313" key="1">
    <source>
        <dbReference type="EMBL" id="QGS10059.1"/>
    </source>
</evidence>
<evidence type="ECO:0000313" key="2">
    <source>
        <dbReference type="Proteomes" id="UP000424490"/>
    </source>
</evidence>
<dbReference type="EMBL" id="CP046315">
    <property type="protein sequence ID" value="QGS10059.1"/>
    <property type="molecule type" value="Genomic_DNA"/>
</dbReference>
<proteinExistence type="predicted"/>
<dbReference type="Proteomes" id="UP000424490">
    <property type="component" value="Chromosome"/>
</dbReference>
<dbReference type="AlphaFoldDB" id="A0A857A5A1"/>
<dbReference type="RefSeq" id="WP_155844084.1">
    <property type="nucleotide sequence ID" value="NZ_CP046315.1"/>
</dbReference>
<name>A0A857A5A1_9ACTO</name>
<accession>A0A857A5A1</accession>